<evidence type="ECO:0000259" key="2">
    <source>
        <dbReference type="PROSITE" id="PS50994"/>
    </source>
</evidence>
<keyword evidence="1" id="KW-1133">Transmembrane helix</keyword>
<dbReference type="InterPro" id="IPR036397">
    <property type="entry name" value="RNaseH_sf"/>
</dbReference>
<evidence type="ECO:0000256" key="1">
    <source>
        <dbReference type="SAM" id="Phobius"/>
    </source>
</evidence>
<evidence type="ECO:0000313" key="3">
    <source>
        <dbReference type="EnsemblMetazoa" id="CJA07253a.1"/>
    </source>
</evidence>
<dbReference type="Pfam" id="PF05380">
    <property type="entry name" value="Peptidase_A17"/>
    <property type="match status" value="1"/>
</dbReference>
<feature type="transmembrane region" description="Helical" evidence="1">
    <location>
        <begin position="344"/>
        <end position="365"/>
    </location>
</feature>
<dbReference type="InterPro" id="IPR012337">
    <property type="entry name" value="RNaseH-like_sf"/>
</dbReference>
<dbReference type="PROSITE" id="PS50994">
    <property type="entry name" value="INTEGRASE"/>
    <property type="match status" value="1"/>
</dbReference>
<reference evidence="4" key="1">
    <citation type="submission" date="2010-08" db="EMBL/GenBank/DDBJ databases">
        <authorList>
            <consortium name="Caenorhabditis japonica Sequencing Consortium"/>
            <person name="Wilson R.K."/>
        </authorList>
    </citation>
    <scope>NUCLEOTIDE SEQUENCE [LARGE SCALE GENOMIC DNA]</scope>
    <source>
        <strain evidence="4">DF5081</strain>
    </source>
</reference>
<keyword evidence="1" id="KW-0812">Transmembrane</keyword>
<dbReference type="Gene3D" id="3.30.420.10">
    <property type="entry name" value="Ribonuclease H-like superfamily/Ribonuclease H"/>
    <property type="match status" value="1"/>
</dbReference>
<dbReference type="Proteomes" id="UP000005237">
    <property type="component" value="Unassembled WGS sequence"/>
</dbReference>
<dbReference type="PANTHER" id="PTHR47331">
    <property type="entry name" value="PHD-TYPE DOMAIN-CONTAINING PROTEIN"/>
    <property type="match status" value="1"/>
</dbReference>
<dbReference type="GO" id="GO:0015074">
    <property type="term" value="P:DNA integration"/>
    <property type="evidence" value="ECO:0007669"/>
    <property type="project" value="InterPro"/>
</dbReference>
<dbReference type="InterPro" id="IPR001584">
    <property type="entry name" value="Integrase_cat-core"/>
</dbReference>
<dbReference type="EnsemblMetazoa" id="CJA07253a.1">
    <property type="protein sequence ID" value="CJA07253a.1"/>
    <property type="gene ID" value="WBGene00126457"/>
</dbReference>
<dbReference type="AlphaFoldDB" id="A0A8R1HPE2"/>
<dbReference type="SUPFAM" id="SSF53098">
    <property type="entry name" value="Ribonuclease H-like"/>
    <property type="match status" value="1"/>
</dbReference>
<organism evidence="3 4">
    <name type="scientific">Caenorhabditis japonica</name>
    <dbReference type="NCBI Taxonomy" id="281687"/>
    <lineage>
        <taxon>Eukaryota</taxon>
        <taxon>Metazoa</taxon>
        <taxon>Ecdysozoa</taxon>
        <taxon>Nematoda</taxon>
        <taxon>Chromadorea</taxon>
        <taxon>Rhabditida</taxon>
        <taxon>Rhabditina</taxon>
        <taxon>Rhabditomorpha</taxon>
        <taxon>Rhabditoidea</taxon>
        <taxon>Rhabditidae</taxon>
        <taxon>Peloderinae</taxon>
        <taxon>Caenorhabditis</taxon>
    </lineage>
</organism>
<feature type="domain" description="Integrase catalytic" evidence="2">
    <location>
        <begin position="114"/>
        <end position="314"/>
    </location>
</feature>
<keyword evidence="4" id="KW-1185">Reference proteome</keyword>
<name>A0A8R1HPE2_CAEJA</name>
<protein>
    <submittedName>
        <fullName evidence="3">Integrase catalytic domain-containing protein</fullName>
    </submittedName>
</protein>
<reference evidence="3" key="2">
    <citation type="submission" date="2022-06" db="UniProtKB">
        <authorList>
            <consortium name="EnsemblMetazoa"/>
        </authorList>
    </citation>
    <scope>IDENTIFICATION</scope>
    <source>
        <strain evidence="3">DF5081</strain>
    </source>
</reference>
<keyword evidence="1" id="KW-0472">Membrane</keyword>
<proteinExistence type="predicted"/>
<sequence>MLFKTAVNSSDKFELHIFADACEYAYGAVAYLRRITDNSIDNAFLMAKVKVAPQKKQFTISQLELLAAEKATLLSVFLKKELNLEITTTVIWSDSLCCIDQINHNKAGNVFARNRLRKIRELASSDIIFSHVPGKLNPADVLSRGLLFIVLTCFTSRYSVIELVDSLNTQSLLNALRRFCATYGTPATIVTDNAKQIHMLNDCLNLLKNQSKNNNFTSYDWPEFQFIPALSPWAGGVYERIIGIIKRCLSKVGLHKSLLELDDLRTLLKEVEAKNLRQVHCLIAVKYEESSDVIAAAGNHQQGTYPKLVFINEFGHLPMSHYPVKRDGITRQTPPNQLFLLPTYMLYAIYTVYITLTVIIGFHLLRRYPIDHSFGTGYIEFNDTVEEELTETQSARKSEKSRLFFYKKWTNHVATAQKLLATFERDFNHETAGQTDEEYGKKHNVRMQTLKVTKGSGDNDDI</sequence>
<dbReference type="InterPro" id="IPR008042">
    <property type="entry name" value="Retrotrans_Pao"/>
</dbReference>
<dbReference type="PANTHER" id="PTHR47331:SF1">
    <property type="entry name" value="GAG-LIKE PROTEIN"/>
    <property type="match status" value="1"/>
</dbReference>
<accession>A0A8R1HPE2</accession>
<dbReference type="GO" id="GO:0003676">
    <property type="term" value="F:nucleic acid binding"/>
    <property type="evidence" value="ECO:0007669"/>
    <property type="project" value="InterPro"/>
</dbReference>
<evidence type="ECO:0000313" key="4">
    <source>
        <dbReference type="Proteomes" id="UP000005237"/>
    </source>
</evidence>